<protein>
    <recommendedName>
        <fullName evidence="4 8">Methionyl-tRNA formyltransferase</fullName>
        <ecNumber evidence="3 8">2.1.2.9</ecNumber>
    </recommendedName>
</protein>
<dbReference type="SUPFAM" id="SSF53328">
    <property type="entry name" value="Formyltransferase"/>
    <property type="match status" value="1"/>
</dbReference>
<dbReference type="HAMAP" id="MF_00182">
    <property type="entry name" value="Formyl_trans"/>
    <property type="match status" value="1"/>
</dbReference>
<dbReference type="PANTHER" id="PTHR11138:SF5">
    <property type="entry name" value="METHIONYL-TRNA FORMYLTRANSFERASE, MITOCHONDRIAL"/>
    <property type="match status" value="1"/>
</dbReference>
<sequence>MTKIIFMGTPDFSKTVLAGLVDAGYEIAAVVTQPDHLVGRQKKLHSSPVKQYAQEHDFLVLQPEKISGSPEMEQLISLKADLIITAAFGQFLPTKLLNSAQIAAINVHGSLLPRNRGGAPIQRAIMNGDQQTGITIMYMAAKMDAGDMIAQEAIDILPTDTTGDLFAKLSVIGRDLLLQVLPDIIAGTNDRQVQDESLVTVTPNISAAEEKIDITKSALIINRQVRGLNPNPGAYLNLNGVRTKIYQTVIGTAKTTATPGTVVERTKKQLGIATGDQTVLFLTEIQLAGKSNMPIAAFLNGKGKDIQIGDHIID</sequence>
<dbReference type="Proteomes" id="UP000831947">
    <property type="component" value="Chromosome"/>
</dbReference>
<dbReference type="InterPro" id="IPR001555">
    <property type="entry name" value="GART_AS"/>
</dbReference>
<keyword evidence="12" id="KW-1185">Reference proteome</keyword>
<evidence type="ECO:0000256" key="2">
    <source>
        <dbReference type="ARBA" id="ARBA00010699"/>
    </source>
</evidence>
<reference evidence="11 12" key="1">
    <citation type="journal article" date="2022" name="Int. J. Syst. Evol. Microbiol.">
        <title>Apilactobacillus apisilvae sp. nov., Nicolia spurrieriana gen. nov. sp. nov., Bombilactobacillus folatiphilus sp. nov. and Bombilactobacillus thymidiniphilus sp. nov., four new lactic acid bacterial isolates from stingless bees Tetragonula carbonaria and Austroplebeia australis.</title>
        <authorList>
            <person name="Oliphant S.A."/>
            <person name="Watson-Haigh N.S."/>
            <person name="Sumby K.M."/>
            <person name="Gardner J."/>
            <person name="Groom S."/>
            <person name="Jiranek V."/>
        </authorList>
    </citation>
    <scope>NUCLEOTIDE SEQUENCE [LARGE SCALE GENOMIC DNA]</scope>
    <source>
        <strain evidence="11 12">SG4_A1</strain>
    </source>
</reference>
<dbReference type="SUPFAM" id="SSF50486">
    <property type="entry name" value="FMT C-terminal domain-like"/>
    <property type="match status" value="1"/>
</dbReference>
<dbReference type="EMBL" id="CP093365">
    <property type="protein sequence ID" value="UQS83457.1"/>
    <property type="molecule type" value="Genomic_DNA"/>
</dbReference>
<dbReference type="InterPro" id="IPR002376">
    <property type="entry name" value="Formyl_transf_N"/>
</dbReference>
<feature type="domain" description="Formyl transferase N-terminal" evidence="9">
    <location>
        <begin position="3"/>
        <end position="181"/>
    </location>
</feature>
<dbReference type="Pfam" id="PF02911">
    <property type="entry name" value="Formyl_trans_C"/>
    <property type="match status" value="1"/>
</dbReference>
<dbReference type="InterPro" id="IPR011034">
    <property type="entry name" value="Formyl_transferase-like_C_sf"/>
</dbReference>
<evidence type="ECO:0000256" key="7">
    <source>
        <dbReference type="ARBA" id="ARBA00048558"/>
    </source>
</evidence>
<dbReference type="CDD" id="cd08646">
    <property type="entry name" value="FMT_core_Met-tRNA-FMT_N"/>
    <property type="match status" value="1"/>
</dbReference>
<evidence type="ECO:0000256" key="8">
    <source>
        <dbReference type="HAMAP-Rule" id="MF_00182"/>
    </source>
</evidence>
<evidence type="ECO:0000256" key="1">
    <source>
        <dbReference type="ARBA" id="ARBA00002606"/>
    </source>
</evidence>
<evidence type="ECO:0000256" key="6">
    <source>
        <dbReference type="ARBA" id="ARBA00022917"/>
    </source>
</evidence>
<dbReference type="Gene3D" id="3.10.25.10">
    <property type="entry name" value="Formyl transferase, C-terminal domain"/>
    <property type="match status" value="1"/>
</dbReference>
<feature type="binding site" evidence="8">
    <location>
        <begin position="110"/>
        <end position="113"/>
    </location>
    <ligand>
        <name>(6S)-5,6,7,8-tetrahydrofolate</name>
        <dbReference type="ChEBI" id="CHEBI:57453"/>
    </ligand>
</feature>
<evidence type="ECO:0000256" key="4">
    <source>
        <dbReference type="ARBA" id="ARBA00016014"/>
    </source>
</evidence>
<dbReference type="Gene3D" id="3.40.50.170">
    <property type="entry name" value="Formyl transferase, N-terminal domain"/>
    <property type="match status" value="1"/>
</dbReference>
<comment type="function">
    <text evidence="1 8">Attaches a formyl group to the free amino group of methionyl-tRNA(fMet). The formyl group appears to play a dual role in the initiator identity of N-formylmethionyl-tRNA by promoting its recognition by IF2 and preventing the misappropriation of this tRNA by the elongation apparatus.</text>
</comment>
<comment type="similarity">
    <text evidence="2 8">Belongs to the Fmt family.</text>
</comment>
<dbReference type="InterPro" id="IPR005794">
    <property type="entry name" value="Fmt"/>
</dbReference>
<dbReference type="InterPro" id="IPR044135">
    <property type="entry name" value="Met-tRNA-FMT_C"/>
</dbReference>
<organism evidence="11 12">
    <name type="scientific">Bombilactobacillus thymidiniphilus</name>
    <dbReference type="NCBI Taxonomy" id="2923363"/>
    <lineage>
        <taxon>Bacteria</taxon>
        <taxon>Bacillati</taxon>
        <taxon>Bacillota</taxon>
        <taxon>Bacilli</taxon>
        <taxon>Lactobacillales</taxon>
        <taxon>Lactobacillaceae</taxon>
        <taxon>Bombilactobacillus</taxon>
    </lineage>
</organism>
<evidence type="ECO:0000256" key="3">
    <source>
        <dbReference type="ARBA" id="ARBA00012261"/>
    </source>
</evidence>
<evidence type="ECO:0000313" key="12">
    <source>
        <dbReference type="Proteomes" id="UP000831947"/>
    </source>
</evidence>
<dbReference type="NCBIfam" id="TIGR00460">
    <property type="entry name" value="fmt"/>
    <property type="match status" value="1"/>
</dbReference>
<keyword evidence="5 8" id="KW-0808">Transferase</keyword>
<feature type="domain" description="Formyl transferase C-terminal" evidence="10">
    <location>
        <begin position="204"/>
        <end position="302"/>
    </location>
</feature>
<dbReference type="InterPro" id="IPR041711">
    <property type="entry name" value="Met-tRNA-FMT_N"/>
</dbReference>
<proteinExistence type="inferred from homology"/>
<comment type="catalytic activity">
    <reaction evidence="7 8">
        <text>L-methionyl-tRNA(fMet) + (6R)-10-formyltetrahydrofolate = N-formyl-L-methionyl-tRNA(fMet) + (6S)-5,6,7,8-tetrahydrofolate + H(+)</text>
        <dbReference type="Rhea" id="RHEA:24380"/>
        <dbReference type="Rhea" id="RHEA-COMP:9952"/>
        <dbReference type="Rhea" id="RHEA-COMP:9953"/>
        <dbReference type="ChEBI" id="CHEBI:15378"/>
        <dbReference type="ChEBI" id="CHEBI:57453"/>
        <dbReference type="ChEBI" id="CHEBI:78530"/>
        <dbReference type="ChEBI" id="CHEBI:78844"/>
        <dbReference type="ChEBI" id="CHEBI:195366"/>
        <dbReference type="EC" id="2.1.2.9"/>
    </reaction>
</comment>
<dbReference type="PANTHER" id="PTHR11138">
    <property type="entry name" value="METHIONYL-TRNA FORMYLTRANSFERASE"/>
    <property type="match status" value="1"/>
</dbReference>
<dbReference type="RefSeq" id="WP_249512683.1">
    <property type="nucleotide sequence ID" value="NZ_CP093365.1"/>
</dbReference>
<evidence type="ECO:0000259" key="10">
    <source>
        <dbReference type="Pfam" id="PF02911"/>
    </source>
</evidence>
<gene>
    <name evidence="8 11" type="primary">fmt</name>
    <name evidence="11" type="ORF">MOO47_06705</name>
</gene>
<dbReference type="EC" id="2.1.2.9" evidence="3 8"/>
<dbReference type="GO" id="GO:0004479">
    <property type="term" value="F:methionyl-tRNA formyltransferase activity"/>
    <property type="evidence" value="ECO:0007669"/>
    <property type="project" value="UniProtKB-EC"/>
</dbReference>
<keyword evidence="6 8" id="KW-0648">Protein biosynthesis</keyword>
<dbReference type="InterPro" id="IPR036477">
    <property type="entry name" value="Formyl_transf_N_sf"/>
</dbReference>
<dbReference type="InterPro" id="IPR037022">
    <property type="entry name" value="Formyl_trans_C_sf"/>
</dbReference>
<evidence type="ECO:0000313" key="11">
    <source>
        <dbReference type="EMBL" id="UQS83457.1"/>
    </source>
</evidence>
<name>A0ABY4PDW5_9LACO</name>
<dbReference type="PROSITE" id="PS00373">
    <property type="entry name" value="GART"/>
    <property type="match status" value="1"/>
</dbReference>
<accession>A0ABY4PDW5</accession>
<dbReference type="Pfam" id="PF00551">
    <property type="entry name" value="Formyl_trans_N"/>
    <property type="match status" value="1"/>
</dbReference>
<evidence type="ECO:0000256" key="5">
    <source>
        <dbReference type="ARBA" id="ARBA00022679"/>
    </source>
</evidence>
<evidence type="ECO:0000259" key="9">
    <source>
        <dbReference type="Pfam" id="PF00551"/>
    </source>
</evidence>
<dbReference type="InterPro" id="IPR005793">
    <property type="entry name" value="Formyl_trans_C"/>
</dbReference>
<dbReference type="CDD" id="cd08704">
    <property type="entry name" value="Met_tRNA_FMT_C"/>
    <property type="match status" value="1"/>
</dbReference>